<dbReference type="InterPro" id="IPR001387">
    <property type="entry name" value="Cro/C1-type_HTH"/>
</dbReference>
<dbReference type="InterPro" id="IPR018841">
    <property type="entry name" value="DUF2442"/>
</dbReference>
<organism evidence="1 2">
    <name type="scientific">Alistipes senegalensis JC50</name>
    <dbReference type="NCBI Taxonomy" id="1033732"/>
    <lineage>
        <taxon>Bacteria</taxon>
        <taxon>Pseudomonadati</taxon>
        <taxon>Bacteroidota</taxon>
        <taxon>Bacteroidia</taxon>
        <taxon>Bacteroidales</taxon>
        <taxon>Rikenellaceae</taxon>
        <taxon>Alistipes</taxon>
    </lineage>
</organism>
<protein>
    <submittedName>
        <fullName evidence="1">DUF2442 domain-containing protein</fullName>
    </submittedName>
</protein>
<evidence type="ECO:0000313" key="1">
    <source>
        <dbReference type="EMBL" id="UWN66175.1"/>
    </source>
</evidence>
<sequence length="135" mass="15590">MEQIEKIWLTDTAVWIRTADGRESHENFDEYPRLKYATPAQRGNYETDAFGIHWPEIDEDLNFDGFFRKRNEPALYRLFIAHPELNASAVARRLGIAQSLLAQYISGSKKPSPERERMILAEIHKIGEELATVSL</sequence>
<dbReference type="CDD" id="cd00093">
    <property type="entry name" value="HTH_XRE"/>
    <property type="match status" value="1"/>
</dbReference>
<dbReference type="Gene3D" id="3.30.2020.40">
    <property type="entry name" value="Uncharacterised protein PF10387, DUF2442"/>
    <property type="match status" value="1"/>
</dbReference>
<accession>A0ABY5V926</accession>
<reference evidence="1" key="1">
    <citation type="journal article" date="2022" name="Cell">
        <title>Design, construction, and in vivo augmentation of a complex gut microbiome.</title>
        <authorList>
            <person name="Cheng A.G."/>
            <person name="Ho P.Y."/>
            <person name="Aranda-Diaz A."/>
            <person name="Jain S."/>
            <person name="Yu F.B."/>
            <person name="Meng X."/>
            <person name="Wang M."/>
            <person name="Iakiviak M."/>
            <person name="Nagashima K."/>
            <person name="Zhao A."/>
            <person name="Murugkar P."/>
            <person name="Patil A."/>
            <person name="Atabakhsh K."/>
            <person name="Weakley A."/>
            <person name="Yan J."/>
            <person name="Brumbaugh A.R."/>
            <person name="Higginbottom S."/>
            <person name="Dimas A."/>
            <person name="Shiver A.L."/>
            <person name="Deutschbauer A."/>
            <person name="Neff N."/>
            <person name="Sonnenburg J.L."/>
            <person name="Huang K.C."/>
            <person name="Fischbach M.A."/>
        </authorList>
    </citation>
    <scope>NUCLEOTIDE SEQUENCE</scope>
    <source>
        <strain evidence="1">JC50</strain>
    </source>
</reference>
<dbReference type="Proteomes" id="UP001058267">
    <property type="component" value="Chromosome"/>
</dbReference>
<proteinExistence type="predicted"/>
<dbReference type="EMBL" id="CP102252">
    <property type="protein sequence ID" value="UWN66175.1"/>
    <property type="molecule type" value="Genomic_DNA"/>
</dbReference>
<gene>
    <name evidence="1" type="ORF">NQ519_04895</name>
</gene>
<dbReference type="Pfam" id="PF10387">
    <property type="entry name" value="DUF2442"/>
    <property type="match status" value="1"/>
</dbReference>
<evidence type="ECO:0000313" key="2">
    <source>
        <dbReference type="Proteomes" id="UP001058267"/>
    </source>
</evidence>
<dbReference type="RefSeq" id="WP_019152280.1">
    <property type="nucleotide sequence ID" value="NZ_CP102252.1"/>
</dbReference>
<name>A0ABY5V926_9BACT</name>
<keyword evidence="2" id="KW-1185">Reference proteome</keyword>